<organism evidence="8 9">
    <name type="scientific">Penicillium decumbens</name>
    <dbReference type="NCBI Taxonomy" id="69771"/>
    <lineage>
        <taxon>Eukaryota</taxon>
        <taxon>Fungi</taxon>
        <taxon>Dikarya</taxon>
        <taxon>Ascomycota</taxon>
        <taxon>Pezizomycotina</taxon>
        <taxon>Eurotiomycetes</taxon>
        <taxon>Eurotiomycetidae</taxon>
        <taxon>Eurotiales</taxon>
        <taxon>Aspergillaceae</taxon>
        <taxon>Penicillium</taxon>
    </lineage>
</organism>
<comment type="catalytic activity">
    <reaction evidence="3">
        <text>a 5'-end (N(2),N(7)-dimethyl 5'-triphosphoguanosine)-ribonucleoside in snoRNA + S-adenosyl-L-methionine = a 5'-end (N(2),N(2),N(7)-trimethyl 5'-triphosphoguanosine)-ribonucleoside in snoRNA + S-adenosyl-L-homocysteine + H(+)</text>
        <dbReference type="Rhea" id="RHEA:78507"/>
        <dbReference type="Rhea" id="RHEA-COMP:19088"/>
        <dbReference type="Rhea" id="RHEA-COMP:19090"/>
        <dbReference type="ChEBI" id="CHEBI:15378"/>
        <dbReference type="ChEBI" id="CHEBI:57856"/>
        <dbReference type="ChEBI" id="CHEBI:59789"/>
        <dbReference type="ChEBI" id="CHEBI:167623"/>
        <dbReference type="ChEBI" id="CHEBI:172880"/>
    </reaction>
    <physiologicalReaction direction="left-to-right" evidence="3">
        <dbReference type="Rhea" id="RHEA:78508"/>
    </physiologicalReaction>
</comment>
<proteinExistence type="inferred from homology"/>
<comment type="catalytic activity">
    <reaction evidence="6">
        <text>a 5'-end (N(7)-methyl 5'-triphosphoguanosine)-ribonucleoside in snRNA + S-adenosyl-L-methionine = a 5'-end (N(2),N(7)-dimethyl 5'-triphosphoguanosine)-ribonucleoside in snRNA + S-adenosyl-L-homocysteine + H(+)</text>
        <dbReference type="Rhea" id="RHEA:78471"/>
        <dbReference type="Rhea" id="RHEA-COMP:19085"/>
        <dbReference type="Rhea" id="RHEA-COMP:19087"/>
        <dbReference type="ChEBI" id="CHEBI:15378"/>
        <dbReference type="ChEBI" id="CHEBI:57856"/>
        <dbReference type="ChEBI" id="CHEBI:59789"/>
        <dbReference type="ChEBI" id="CHEBI:156461"/>
        <dbReference type="ChEBI" id="CHEBI:172880"/>
    </reaction>
    <physiologicalReaction direction="left-to-right" evidence="6">
        <dbReference type="Rhea" id="RHEA:78472"/>
    </physiologicalReaction>
</comment>
<evidence type="ECO:0000256" key="1">
    <source>
        <dbReference type="ARBA" id="ARBA00018517"/>
    </source>
</evidence>
<dbReference type="OMA" id="KALCIYY"/>
<dbReference type="Gene3D" id="3.40.50.150">
    <property type="entry name" value="Vaccinia Virus protein VP39"/>
    <property type="match status" value="1"/>
</dbReference>
<dbReference type="InterPro" id="IPR029063">
    <property type="entry name" value="SAM-dependent_MTases_sf"/>
</dbReference>
<evidence type="ECO:0000313" key="9">
    <source>
        <dbReference type="Proteomes" id="UP000191522"/>
    </source>
</evidence>
<evidence type="ECO:0000256" key="2">
    <source>
        <dbReference type="ARBA" id="ARBA00025783"/>
    </source>
</evidence>
<dbReference type="EMBL" id="MDYL01000041">
    <property type="protein sequence ID" value="OQD67224.1"/>
    <property type="molecule type" value="Genomic_DNA"/>
</dbReference>
<comment type="catalytic activity">
    <reaction evidence="5">
        <text>a 5'-end (N(2),N(7)-dimethyl 5'-triphosphoguanosine)-ribonucleoside in snRNA + S-adenosyl-L-methionine = a 5'-end (N(2),N(2),N(7)-trimethyl 5'-triphosphoguanosine)-ribonucleoside in snRNA + S-adenosyl-L-homocysteine + H(+)</text>
        <dbReference type="Rhea" id="RHEA:78479"/>
        <dbReference type="Rhea" id="RHEA-COMP:19087"/>
        <dbReference type="Rhea" id="RHEA-COMP:19089"/>
        <dbReference type="ChEBI" id="CHEBI:15378"/>
        <dbReference type="ChEBI" id="CHEBI:57856"/>
        <dbReference type="ChEBI" id="CHEBI:59789"/>
        <dbReference type="ChEBI" id="CHEBI:167623"/>
        <dbReference type="ChEBI" id="CHEBI:172880"/>
    </reaction>
    <physiologicalReaction direction="left-to-right" evidence="5">
        <dbReference type="Rhea" id="RHEA:78480"/>
    </physiologicalReaction>
</comment>
<dbReference type="OrthoDB" id="194443at2759"/>
<comment type="similarity">
    <text evidence="2">Belongs to the methyltransferase superfamily. Trimethylguanosine synthase family.</text>
</comment>
<dbReference type="SUPFAM" id="SSF53335">
    <property type="entry name" value="S-adenosyl-L-methionine-dependent methyltransferases"/>
    <property type="match status" value="1"/>
</dbReference>
<sequence>MADSEEAPPEVHHYESLQEVPWDIQNYWSQRHRIFSKYDDGIWLTDDAWFGVTAEPVANKIATHMAEAVPAGRSILIDTFAGAGGNSIAFALSGKWKRVYAIEKDSAVLQCAKHNAKIYGVDKKITWFEGDCFEILKNQLKDLAPYSVIFASPPWGGPGYRSDEVFNLHTMEPYSLEKIFKEFSAFTPHMALFLPRTSNVKQLARFVPDDRKATVMHYCIEGHSKALCIYYGDLNVQ</sequence>
<name>A0A1V6NR65_PENDC</name>
<gene>
    <name evidence="8" type="ORF">PENDEC_c041G01713</name>
</gene>
<comment type="caution">
    <text evidence="8">The sequence shown here is derived from an EMBL/GenBank/DDBJ whole genome shotgun (WGS) entry which is preliminary data.</text>
</comment>
<dbReference type="GO" id="GO:0005634">
    <property type="term" value="C:nucleus"/>
    <property type="evidence" value="ECO:0007669"/>
    <property type="project" value="TreeGrafter"/>
</dbReference>
<dbReference type="Proteomes" id="UP000191522">
    <property type="component" value="Unassembled WGS sequence"/>
</dbReference>
<dbReference type="STRING" id="69771.A0A1V6NR65"/>
<evidence type="ECO:0000256" key="5">
    <source>
        <dbReference type="ARBA" id="ARBA00048763"/>
    </source>
</evidence>
<dbReference type="PANTHER" id="PTHR14741:SF32">
    <property type="entry name" value="TRIMETHYLGUANOSINE SYNTHASE"/>
    <property type="match status" value="1"/>
</dbReference>
<dbReference type="FunFam" id="3.40.50.150:FF:000270">
    <property type="entry name" value="RNA methylase family protein"/>
    <property type="match status" value="1"/>
</dbReference>
<dbReference type="Pfam" id="PF09445">
    <property type="entry name" value="Methyltransf_15"/>
    <property type="match status" value="1"/>
</dbReference>
<evidence type="ECO:0000256" key="4">
    <source>
        <dbReference type="ARBA" id="ARBA00048740"/>
    </source>
</evidence>
<accession>A0A1V6NR65</accession>
<evidence type="ECO:0000256" key="6">
    <source>
        <dbReference type="ARBA" id="ARBA00049075"/>
    </source>
</evidence>
<dbReference type="AlphaFoldDB" id="A0A1V6NR65"/>
<dbReference type="PANTHER" id="PTHR14741">
    <property type="entry name" value="S-ADENOSYLMETHIONINE-DEPENDENT METHYLTRANSFERASE RELATED"/>
    <property type="match status" value="1"/>
</dbReference>
<comment type="catalytic activity">
    <reaction evidence="4">
        <text>a 5'-end (N(7)-methyl 5'-triphosphoguanosine)-ribonucleoside in snoRNA + S-adenosyl-L-methionine = a 5'-end (N(2),N(7)-dimethyl 5'-triphosphoguanosine)-ribonucleoside in snoRNA + S-adenosyl-L-homocysteine + H(+)</text>
        <dbReference type="Rhea" id="RHEA:78475"/>
        <dbReference type="Rhea" id="RHEA-COMP:19086"/>
        <dbReference type="Rhea" id="RHEA-COMP:19088"/>
        <dbReference type="ChEBI" id="CHEBI:15378"/>
        <dbReference type="ChEBI" id="CHEBI:57856"/>
        <dbReference type="ChEBI" id="CHEBI:59789"/>
        <dbReference type="ChEBI" id="CHEBI:156461"/>
        <dbReference type="ChEBI" id="CHEBI:172880"/>
    </reaction>
    <physiologicalReaction direction="left-to-right" evidence="4">
        <dbReference type="Rhea" id="RHEA:78476"/>
    </physiologicalReaction>
</comment>
<dbReference type="GO" id="GO:0071164">
    <property type="term" value="F:RNA cap trimethylguanosine synthase activity"/>
    <property type="evidence" value="ECO:0007669"/>
    <property type="project" value="TreeGrafter"/>
</dbReference>
<dbReference type="InterPro" id="IPR019012">
    <property type="entry name" value="RNA_cap_Gua-N2-MeTrfase"/>
</dbReference>
<reference evidence="9" key="1">
    <citation type="journal article" date="2017" name="Nat. Microbiol.">
        <title>Global analysis of biosynthetic gene clusters reveals vast potential of secondary metabolite production in Penicillium species.</title>
        <authorList>
            <person name="Nielsen J.C."/>
            <person name="Grijseels S."/>
            <person name="Prigent S."/>
            <person name="Ji B."/>
            <person name="Dainat J."/>
            <person name="Nielsen K.F."/>
            <person name="Frisvad J.C."/>
            <person name="Workman M."/>
            <person name="Nielsen J."/>
        </authorList>
    </citation>
    <scope>NUCLEOTIDE SEQUENCE [LARGE SCALE GENOMIC DNA]</scope>
    <source>
        <strain evidence="9">IBT 11843</strain>
    </source>
</reference>
<evidence type="ECO:0000256" key="7">
    <source>
        <dbReference type="ARBA" id="ARBA00049790"/>
    </source>
</evidence>
<evidence type="ECO:0000256" key="3">
    <source>
        <dbReference type="ARBA" id="ARBA00047418"/>
    </source>
</evidence>
<keyword evidence="9" id="KW-1185">Reference proteome</keyword>
<evidence type="ECO:0000313" key="8">
    <source>
        <dbReference type="EMBL" id="OQD67224.1"/>
    </source>
</evidence>
<protein>
    <recommendedName>
        <fullName evidence="1">Trimethylguanosine synthase</fullName>
    </recommendedName>
    <alternativeName>
        <fullName evidence="7">Cap-specific guanine-N(2) methyltransferase</fullName>
    </alternativeName>
</protein>
<dbReference type="CDD" id="cd02440">
    <property type="entry name" value="AdoMet_MTases"/>
    <property type="match status" value="1"/>
</dbReference>